<dbReference type="PANTHER" id="PTHR31379">
    <property type="entry name" value="F-BOX C PROTEIN-RELATED-RELATED"/>
    <property type="match status" value="1"/>
</dbReference>
<reference evidence="2" key="1">
    <citation type="submission" date="2007-07" db="EMBL/GenBank/DDBJ databases">
        <title>PCAP assembly of the Caenorhabditis remanei genome.</title>
        <authorList>
            <consortium name="The Caenorhabditis remanei Sequencing Consortium"/>
            <person name="Wilson R.K."/>
        </authorList>
    </citation>
    <scope>NUCLEOTIDE SEQUENCE [LARGE SCALE GENOMIC DNA]</scope>
    <source>
        <strain evidence="2">PB4641</strain>
    </source>
</reference>
<accession>E3MV65</accession>
<organism evidence="3">
    <name type="scientific">Caenorhabditis remanei</name>
    <name type="common">Caenorhabditis vulgaris</name>
    <dbReference type="NCBI Taxonomy" id="31234"/>
    <lineage>
        <taxon>Eukaryota</taxon>
        <taxon>Metazoa</taxon>
        <taxon>Ecdysozoa</taxon>
        <taxon>Nematoda</taxon>
        <taxon>Chromadorea</taxon>
        <taxon>Rhabditida</taxon>
        <taxon>Rhabditina</taxon>
        <taxon>Rhabditomorpha</taxon>
        <taxon>Rhabditoidea</taxon>
        <taxon>Rhabditidae</taxon>
        <taxon>Peloderinae</taxon>
        <taxon>Caenorhabditis</taxon>
    </lineage>
</organism>
<dbReference type="HOGENOM" id="CLU_054266_0_0_1"/>
<keyword evidence="3" id="KW-1185">Reference proteome</keyword>
<evidence type="ECO:0000256" key="1">
    <source>
        <dbReference type="SAM" id="MobiDB-lite"/>
    </source>
</evidence>
<dbReference type="AlphaFoldDB" id="E3MV65"/>
<evidence type="ECO:0000313" key="2">
    <source>
        <dbReference type="EMBL" id="EFP10009.1"/>
    </source>
</evidence>
<proteinExistence type="predicted"/>
<gene>
    <name evidence="2" type="ORF">CRE_20895</name>
</gene>
<dbReference type="InParanoid" id="E3MV65"/>
<dbReference type="OrthoDB" id="5909759at2759"/>
<dbReference type="Proteomes" id="UP000008281">
    <property type="component" value="Unassembled WGS sequence"/>
</dbReference>
<name>E3MV65_CAERE</name>
<feature type="region of interest" description="Disordered" evidence="1">
    <location>
        <begin position="103"/>
        <end position="134"/>
    </location>
</feature>
<sequence>MNYLCLKTVLHHMDAGKRIVLQKQSPRIQRIDKEQSAKIGTLQLPPGVLQIDSLTLRLGIVRYYPGGQTPDWVREENENGGVEFDVGDFRGLAQAQIIPRRELDRAPNEEEIEEKEAAEQRLQEMADGSEETDEEEKLELQKIIEAFNYRVWISQLKYEEYVRLTVTSRDGLFTIEHVKYVMSLEDTWKYLIKKLIKPTVLVENYLMTSGTEPEIWPFGPTMRVANLRAEKRFWNSRDMLLLRDALSLESNFPLKSLETRPRRSAGELNDHLALKFIINEAPNKNLIIKLKCPNVHFKDYTFDSIPFKIIFGILRKDPSKQYTFETSSPRCLEDLIQYCQTDRRLPEEVIVSGYKSQRYPIHFGFPLQGVIDLIGSVHRRKVDGVFHFIINIECQ</sequence>
<protein>
    <submittedName>
        <fullName evidence="2">Uncharacterized protein</fullName>
    </submittedName>
</protein>
<dbReference type="EMBL" id="DS268481">
    <property type="protein sequence ID" value="EFP10009.1"/>
    <property type="molecule type" value="Genomic_DNA"/>
</dbReference>
<evidence type="ECO:0000313" key="3">
    <source>
        <dbReference type="Proteomes" id="UP000008281"/>
    </source>
</evidence>
<dbReference type="PANTHER" id="PTHR31379:SF1">
    <property type="entry name" value="F-BOX C PROTEIN-RELATED"/>
    <property type="match status" value="1"/>
</dbReference>
<feature type="compositionally biased region" description="Basic and acidic residues" evidence="1">
    <location>
        <begin position="115"/>
        <end position="124"/>
    </location>
</feature>
<dbReference type="eggNOG" id="ENOG502TK27">
    <property type="taxonomic scope" value="Eukaryota"/>
</dbReference>
<dbReference type="InterPro" id="IPR021942">
    <property type="entry name" value="DUF3557"/>
</dbReference>